<gene>
    <name evidence="1" type="ORF">LLUT_LOCUS24646</name>
</gene>
<keyword evidence="2" id="KW-1185">Reference proteome</keyword>
<dbReference type="GO" id="GO:0000976">
    <property type="term" value="F:transcription cis-regulatory region binding"/>
    <property type="evidence" value="ECO:0007669"/>
    <property type="project" value="TreeGrafter"/>
</dbReference>
<name>A0AAV1XPN1_LUPLU</name>
<dbReference type="InterPro" id="IPR044823">
    <property type="entry name" value="ASIL1/2-like"/>
</dbReference>
<evidence type="ECO:0000313" key="2">
    <source>
        <dbReference type="Proteomes" id="UP001497480"/>
    </source>
</evidence>
<dbReference type="PANTHER" id="PTHR31307">
    <property type="entry name" value="TRIHELIX TRANSCRIPTION FACTOR ASIL2"/>
    <property type="match status" value="1"/>
</dbReference>
<reference evidence="1 2" key="1">
    <citation type="submission" date="2024-03" db="EMBL/GenBank/DDBJ databases">
        <authorList>
            <person name="Martinez-Hernandez J."/>
        </authorList>
    </citation>
    <scope>NUCLEOTIDE SEQUENCE [LARGE SCALE GENOMIC DNA]</scope>
</reference>
<accession>A0AAV1XPN1</accession>
<dbReference type="EMBL" id="CAXHTB010000017">
    <property type="protein sequence ID" value="CAL0323586.1"/>
    <property type="molecule type" value="Genomic_DNA"/>
</dbReference>
<protein>
    <submittedName>
        <fullName evidence="1">Uncharacterized protein</fullName>
    </submittedName>
</protein>
<proteinExistence type="predicted"/>
<evidence type="ECO:0000313" key="1">
    <source>
        <dbReference type="EMBL" id="CAL0323586.1"/>
    </source>
</evidence>
<dbReference type="GO" id="GO:0005634">
    <property type="term" value="C:nucleus"/>
    <property type="evidence" value="ECO:0007669"/>
    <property type="project" value="TreeGrafter"/>
</dbReference>
<dbReference type="Proteomes" id="UP001497480">
    <property type="component" value="Unassembled WGS sequence"/>
</dbReference>
<comment type="caution">
    <text evidence="1">The sequence shown here is derived from an EMBL/GenBank/DDBJ whole genome shotgun (WGS) entry which is preliminary data.</text>
</comment>
<dbReference type="PANTHER" id="PTHR31307:SF50">
    <property type="entry name" value="SEQUENCE-SPECIFIC DNA BINDING TRANSCRIPTION FACTOR"/>
    <property type="match status" value="1"/>
</dbReference>
<organism evidence="1 2">
    <name type="scientific">Lupinus luteus</name>
    <name type="common">European yellow lupine</name>
    <dbReference type="NCBI Taxonomy" id="3873"/>
    <lineage>
        <taxon>Eukaryota</taxon>
        <taxon>Viridiplantae</taxon>
        <taxon>Streptophyta</taxon>
        <taxon>Embryophyta</taxon>
        <taxon>Tracheophyta</taxon>
        <taxon>Spermatophyta</taxon>
        <taxon>Magnoliopsida</taxon>
        <taxon>eudicotyledons</taxon>
        <taxon>Gunneridae</taxon>
        <taxon>Pentapetalae</taxon>
        <taxon>rosids</taxon>
        <taxon>fabids</taxon>
        <taxon>Fabales</taxon>
        <taxon>Fabaceae</taxon>
        <taxon>Papilionoideae</taxon>
        <taxon>50 kb inversion clade</taxon>
        <taxon>genistoids sensu lato</taxon>
        <taxon>core genistoids</taxon>
        <taxon>Genisteae</taxon>
        <taxon>Lupinus</taxon>
    </lineage>
</organism>
<sequence>MATGRNLSAFAAVVAKEEEGENLNSCKLRNGSEKRKRVKEIDNENCENVCKKVALAIEKFGDLYKRVEAKKQRQMLELEKQRMRFIKDLEYQRLQLFMETQVQLHKINTSKHSSAPGEGLNTNQLTQHFEELLRNKPEFHEALEQRDNALRKERTRRRREGCHHVRRKNQMEGVKMDILLFQGRNGPNL</sequence>
<dbReference type="AlphaFoldDB" id="A0AAV1XPN1"/>